<sequence>MQVSPAATLGLWELREAGAGWGLAGGWLGGWQGLAVGGTGCNLGLLMSSWGVCALRGWRRRTVVNDNKGVKNKCPEKC</sequence>
<name>A0A5B7GZ71_PORTR</name>
<dbReference type="EMBL" id="VSRR010019119">
    <property type="protein sequence ID" value="MPC61934.1"/>
    <property type="molecule type" value="Genomic_DNA"/>
</dbReference>
<evidence type="ECO:0000313" key="1">
    <source>
        <dbReference type="EMBL" id="MPC61934.1"/>
    </source>
</evidence>
<proteinExistence type="predicted"/>
<organism evidence="1 2">
    <name type="scientific">Portunus trituberculatus</name>
    <name type="common">Swimming crab</name>
    <name type="synonym">Neptunus trituberculatus</name>
    <dbReference type="NCBI Taxonomy" id="210409"/>
    <lineage>
        <taxon>Eukaryota</taxon>
        <taxon>Metazoa</taxon>
        <taxon>Ecdysozoa</taxon>
        <taxon>Arthropoda</taxon>
        <taxon>Crustacea</taxon>
        <taxon>Multicrustacea</taxon>
        <taxon>Malacostraca</taxon>
        <taxon>Eumalacostraca</taxon>
        <taxon>Eucarida</taxon>
        <taxon>Decapoda</taxon>
        <taxon>Pleocyemata</taxon>
        <taxon>Brachyura</taxon>
        <taxon>Eubrachyura</taxon>
        <taxon>Portunoidea</taxon>
        <taxon>Portunidae</taxon>
        <taxon>Portuninae</taxon>
        <taxon>Portunus</taxon>
    </lineage>
</organism>
<evidence type="ECO:0000313" key="2">
    <source>
        <dbReference type="Proteomes" id="UP000324222"/>
    </source>
</evidence>
<dbReference type="Proteomes" id="UP000324222">
    <property type="component" value="Unassembled WGS sequence"/>
</dbReference>
<comment type="caution">
    <text evidence="1">The sequence shown here is derived from an EMBL/GenBank/DDBJ whole genome shotgun (WGS) entry which is preliminary data.</text>
</comment>
<gene>
    <name evidence="1" type="ORF">E2C01_056011</name>
</gene>
<accession>A0A5B7GZ71</accession>
<dbReference type="AlphaFoldDB" id="A0A5B7GZ71"/>
<reference evidence="1 2" key="1">
    <citation type="submission" date="2019-05" db="EMBL/GenBank/DDBJ databases">
        <title>Another draft genome of Portunus trituberculatus and its Hox gene families provides insights of decapod evolution.</title>
        <authorList>
            <person name="Jeong J.-H."/>
            <person name="Song I."/>
            <person name="Kim S."/>
            <person name="Choi T."/>
            <person name="Kim D."/>
            <person name="Ryu S."/>
            <person name="Kim W."/>
        </authorList>
    </citation>
    <scope>NUCLEOTIDE SEQUENCE [LARGE SCALE GENOMIC DNA]</scope>
    <source>
        <tissue evidence="1">Muscle</tissue>
    </source>
</reference>
<protein>
    <submittedName>
        <fullName evidence="1">Uncharacterized protein</fullName>
    </submittedName>
</protein>
<keyword evidence="2" id="KW-1185">Reference proteome</keyword>